<sequence>MAMFERRLFNKPIAVTKQDMVSGVNFHLPDPYVDPPVTGPTRFFQIPWNKLGYLKRIQIGRGCDGASGCFTF</sequence>
<accession>X1Q5G9</accession>
<comment type="caution">
    <text evidence="1">The sequence shown here is derived from an EMBL/GenBank/DDBJ whole genome shotgun (WGS) entry which is preliminary data.</text>
</comment>
<name>X1Q5G9_9ZZZZ</name>
<gene>
    <name evidence="1" type="ORF">S06H3_47990</name>
</gene>
<dbReference type="AlphaFoldDB" id="X1Q5G9"/>
<organism evidence="1">
    <name type="scientific">marine sediment metagenome</name>
    <dbReference type="NCBI Taxonomy" id="412755"/>
    <lineage>
        <taxon>unclassified sequences</taxon>
        <taxon>metagenomes</taxon>
        <taxon>ecological metagenomes</taxon>
    </lineage>
</organism>
<protein>
    <submittedName>
        <fullName evidence="1">Uncharacterized protein</fullName>
    </submittedName>
</protein>
<proteinExistence type="predicted"/>
<evidence type="ECO:0000313" key="1">
    <source>
        <dbReference type="EMBL" id="GAI38494.1"/>
    </source>
</evidence>
<dbReference type="EMBL" id="BARV01030187">
    <property type="protein sequence ID" value="GAI38494.1"/>
    <property type="molecule type" value="Genomic_DNA"/>
</dbReference>
<reference evidence="1" key="1">
    <citation type="journal article" date="2014" name="Front. Microbiol.">
        <title>High frequency of phylogenetically diverse reductive dehalogenase-homologous genes in deep subseafloor sedimentary metagenomes.</title>
        <authorList>
            <person name="Kawai M."/>
            <person name="Futagami T."/>
            <person name="Toyoda A."/>
            <person name="Takaki Y."/>
            <person name="Nishi S."/>
            <person name="Hori S."/>
            <person name="Arai W."/>
            <person name="Tsubouchi T."/>
            <person name="Morono Y."/>
            <person name="Uchiyama I."/>
            <person name="Ito T."/>
            <person name="Fujiyama A."/>
            <person name="Inagaki F."/>
            <person name="Takami H."/>
        </authorList>
    </citation>
    <scope>NUCLEOTIDE SEQUENCE</scope>
    <source>
        <strain evidence="1">Expedition CK06-06</strain>
    </source>
</reference>
<feature type="non-terminal residue" evidence="1">
    <location>
        <position position="72"/>
    </location>
</feature>